<dbReference type="GO" id="GO:0004930">
    <property type="term" value="F:G protein-coupled receptor activity"/>
    <property type="evidence" value="ECO:0007669"/>
    <property type="project" value="UniProtKB-KW"/>
</dbReference>
<dbReference type="PROSITE" id="PS50262">
    <property type="entry name" value="G_PROTEIN_RECEP_F1_2"/>
    <property type="match status" value="1"/>
</dbReference>
<evidence type="ECO:0000256" key="4">
    <source>
        <dbReference type="ARBA" id="ARBA00023040"/>
    </source>
</evidence>
<dbReference type="Gene3D" id="1.20.1070.10">
    <property type="entry name" value="Rhodopsin 7-helix transmembrane proteins"/>
    <property type="match status" value="2"/>
</dbReference>
<dbReference type="Pfam" id="PF00001">
    <property type="entry name" value="7tm_1"/>
    <property type="match status" value="1"/>
</dbReference>
<keyword evidence="7 8" id="KW-0807">Transducer</keyword>
<dbReference type="EMBL" id="SKCS01000029">
    <property type="protein sequence ID" value="TNN20284.1"/>
    <property type="molecule type" value="Genomic_DNA"/>
</dbReference>
<keyword evidence="3 9" id="KW-1133">Transmembrane helix</keyword>
<evidence type="ECO:0000256" key="3">
    <source>
        <dbReference type="ARBA" id="ARBA00022989"/>
    </source>
</evidence>
<sequence>MQSSNLNSLIAEEEENDQKLVLQNYIPTLVVISCFLVCISIFGIIGNWLVVHTIGRHIFKRFFKLFENCLRILCYCFKYQRKRESLEQVQKCCHSQQDISQQQSNSDLKSRQSRTYSLVPVSQLSNDVSDEKVKHHDCSLTSVNNIPGVGVYQSTVNENYCTGNRKPIKPSTYGKPFVVHADLNSDLLIILLAVNDLIICLIDIPITIFLTVWETRTYDFICRLHVILKSFTLTVSALILVIIALDRWLLVCFVPCVIMTKNCVKQLIIGTYIIGLLWAIPMGLHQGVHTYFKISTVDKLVSSGSEANIVFHELNHMLNTKQSELNGNISDNSVISSKKLSLTYFSTQFFDLITSFTNYGYCKSDERFITQGDYEVYQLSILVLFTLIFSLICLFYGYLFLFILIHQYRWRKKFGPKVVIVRPTNTAENDFENDIMINQSNTKTYFNHFINCNKQRFLSIQADKINLNSHQRDRLSLDLITKDPKIVGQYKEAIFYRNNNDLQCTTGRKHVFSSVKRSNRTKLPNNRHIRSAITFILITVSFLISYLPSLLIANGFIWPVKWELSTGTTDEFTYIYNNNTINITNSLLSNEHLIDNLKSTVITSNNQRLVNQTNDILPIYKHNVASKIIIKYHLRRLFHFLYFINSTANPLIYFFFNLKFRLQLKYLINCLSTCFTNQNSI</sequence>
<comment type="similarity">
    <text evidence="8">Belongs to the G-protein coupled receptor 1 family.</text>
</comment>
<organism evidence="11 12">
    <name type="scientific">Schistosoma japonicum</name>
    <name type="common">Blood fluke</name>
    <dbReference type="NCBI Taxonomy" id="6182"/>
    <lineage>
        <taxon>Eukaryota</taxon>
        <taxon>Metazoa</taxon>
        <taxon>Spiralia</taxon>
        <taxon>Lophotrochozoa</taxon>
        <taxon>Platyhelminthes</taxon>
        <taxon>Trematoda</taxon>
        <taxon>Digenea</taxon>
        <taxon>Strigeidida</taxon>
        <taxon>Schistosomatoidea</taxon>
        <taxon>Schistosomatidae</taxon>
        <taxon>Schistosoma</taxon>
    </lineage>
</organism>
<feature type="transmembrane region" description="Helical" evidence="9">
    <location>
        <begin position="233"/>
        <end position="260"/>
    </location>
</feature>
<name>A0A4Z2DUQ2_SCHJA</name>
<comment type="subcellular location">
    <subcellularLocation>
        <location evidence="1">Membrane</location>
        <topology evidence="1">Multi-pass membrane protein</topology>
    </subcellularLocation>
</comment>
<feature type="transmembrane region" description="Helical" evidence="9">
    <location>
        <begin position="267"/>
        <end position="284"/>
    </location>
</feature>
<dbReference type="GO" id="GO:0005886">
    <property type="term" value="C:plasma membrane"/>
    <property type="evidence" value="ECO:0007669"/>
    <property type="project" value="TreeGrafter"/>
</dbReference>
<dbReference type="PRINTS" id="PR00237">
    <property type="entry name" value="GPCRRHODOPSN"/>
</dbReference>
<keyword evidence="6 8" id="KW-0675">Receptor</keyword>
<dbReference type="AlphaFoldDB" id="A0A4Z2DUQ2"/>
<dbReference type="InterPro" id="IPR000276">
    <property type="entry name" value="GPCR_Rhodpsn"/>
</dbReference>
<accession>A0A4Z2DUQ2</accession>
<gene>
    <name evidence="11" type="ORF">EWB00_004544</name>
</gene>
<evidence type="ECO:0000256" key="2">
    <source>
        <dbReference type="ARBA" id="ARBA00022692"/>
    </source>
</evidence>
<evidence type="ECO:0000313" key="11">
    <source>
        <dbReference type="EMBL" id="TNN20284.1"/>
    </source>
</evidence>
<evidence type="ECO:0000313" key="12">
    <source>
        <dbReference type="Proteomes" id="UP000311919"/>
    </source>
</evidence>
<feature type="transmembrane region" description="Helical" evidence="9">
    <location>
        <begin position="25"/>
        <end position="51"/>
    </location>
</feature>
<keyword evidence="12" id="KW-1185">Reference proteome</keyword>
<dbReference type="InterPro" id="IPR017452">
    <property type="entry name" value="GPCR_Rhodpsn_7TM"/>
</dbReference>
<protein>
    <submittedName>
        <fullName evidence="11">G-coupled receptor-like protein</fullName>
    </submittedName>
</protein>
<dbReference type="PANTHER" id="PTHR45695:SF22">
    <property type="entry name" value="G-PROTEIN COUPLED RECEPTORS FAMILY 1 PROFILE DOMAIN-CONTAINING PROTEIN"/>
    <property type="match status" value="1"/>
</dbReference>
<dbReference type="PROSITE" id="PS00237">
    <property type="entry name" value="G_PROTEIN_RECEP_F1_1"/>
    <property type="match status" value="1"/>
</dbReference>
<reference evidence="11 12" key="1">
    <citation type="submission" date="2019-03" db="EMBL/GenBank/DDBJ databases">
        <title>An improved genome assembly of the fluke Schistosoma japonicum.</title>
        <authorList>
            <person name="Hu W."/>
            <person name="Luo F."/>
            <person name="Yin M."/>
            <person name="Mo X."/>
            <person name="Sun C."/>
            <person name="Wu Q."/>
            <person name="Zhu B."/>
            <person name="Xiang M."/>
            <person name="Wang J."/>
            <person name="Wang Y."/>
            <person name="Zhang T."/>
            <person name="Xu B."/>
            <person name="Zheng H."/>
            <person name="Feng Z."/>
        </authorList>
    </citation>
    <scope>NUCLEOTIDE SEQUENCE [LARGE SCALE GENOMIC DNA]</scope>
    <source>
        <strain evidence="11">HuSjv2</strain>
        <tissue evidence="11">Worms</tissue>
    </source>
</reference>
<evidence type="ECO:0000259" key="10">
    <source>
        <dbReference type="PROSITE" id="PS50262"/>
    </source>
</evidence>
<keyword evidence="2 8" id="KW-0812">Transmembrane</keyword>
<keyword evidence="5 9" id="KW-0472">Membrane</keyword>
<evidence type="ECO:0000256" key="9">
    <source>
        <dbReference type="SAM" id="Phobius"/>
    </source>
</evidence>
<comment type="caution">
    <text evidence="11">The sequence shown here is derived from an EMBL/GenBank/DDBJ whole genome shotgun (WGS) entry which is preliminary data.</text>
</comment>
<feature type="transmembrane region" description="Helical" evidence="9">
    <location>
        <begin position="637"/>
        <end position="656"/>
    </location>
</feature>
<dbReference type="Proteomes" id="UP000311919">
    <property type="component" value="Unassembled WGS sequence"/>
</dbReference>
<proteinExistence type="inferred from homology"/>
<dbReference type="PANTHER" id="PTHR45695">
    <property type="entry name" value="LEUCOKININ RECEPTOR-RELATED"/>
    <property type="match status" value="1"/>
</dbReference>
<evidence type="ECO:0000256" key="5">
    <source>
        <dbReference type="ARBA" id="ARBA00023136"/>
    </source>
</evidence>
<evidence type="ECO:0000256" key="8">
    <source>
        <dbReference type="RuleBase" id="RU000688"/>
    </source>
</evidence>
<feature type="transmembrane region" description="Helical" evidence="9">
    <location>
        <begin position="381"/>
        <end position="405"/>
    </location>
</feature>
<dbReference type="SUPFAM" id="SSF81321">
    <property type="entry name" value="Family A G protein-coupled receptor-like"/>
    <property type="match status" value="1"/>
</dbReference>
<feature type="domain" description="G-protein coupled receptors family 1 profile" evidence="10">
    <location>
        <begin position="163"/>
        <end position="653"/>
    </location>
</feature>
<evidence type="ECO:0000256" key="1">
    <source>
        <dbReference type="ARBA" id="ARBA00004141"/>
    </source>
</evidence>
<dbReference type="CDD" id="cd00637">
    <property type="entry name" value="7tm_classA_rhodopsin-like"/>
    <property type="match status" value="1"/>
</dbReference>
<feature type="transmembrane region" description="Helical" evidence="9">
    <location>
        <begin position="187"/>
        <end position="213"/>
    </location>
</feature>
<keyword evidence="4 8" id="KW-0297">G-protein coupled receptor</keyword>
<dbReference type="STRING" id="6182.A0A4Z2DUQ2"/>
<feature type="transmembrane region" description="Helical" evidence="9">
    <location>
        <begin position="532"/>
        <end position="558"/>
    </location>
</feature>
<evidence type="ECO:0000256" key="6">
    <source>
        <dbReference type="ARBA" id="ARBA00023170"/>
    </source>
</evidence>
<dbReference type="OrthoDB" id="6117944at2759"/>
<evidence type="ECO:0000256" key="7">
    <source>
        <dbReference type="ARBA" id="ARBA00023224"/>
    </source>
</evidence>